<proteinExistence type="predicted"/>
<dbReference type="GO" id="GO:0051607">
    <property type="term" value="P:defense response to virus"/>
    <property type="evidence" value="ECO:0007669"/>
    <property type="project" value="UniProtKB-KW"/>
</dbReference>
<protein>
    <submittedName>
        <fullName evidence="3">Type III-B CRISPR module RAMP protein Cmr1</fullName>
    </submittedName>
</protein>
<dbReference type="RefSeq" id="WP_315343557.1">
    <property type="nucleotide sequence ID" value="NZ_JAVDZE010000008.1"/>
</dbReference>
<dbReference type="Pfam" id="PF03787">
    <property type="entry name" value="RAMPs"/>
    <property type="match status" value="1"/>
</dbReference>
<organism evidence="3 4">
    <name type="scientific">Thermococcus waiotapuensis</name>
    <dbReference type="NCBI Taxonomy" id="90909"/>
    <lineage>
        <taxon>Archaea</taxon>
        <taxon>Methanobacteriati</taxon>
        <taxon>Methanobacteriota</taxon>
        <taxon>Thermococci</taxon>
        <taxon>Thermococcales</taxon>
        <taxon>Thermococcaceae</taxon>
        <taxon>Thermococcus</taxon>
    </lineage>
</organism>
<dbReference type="CDD" id="cd09657">
    <property type="entry name" value="Cmr1_III-B"/>
    <property type="match status" value="1"/>
</dbReference>
<dbReference type="InterPro" id="IPR007522">
    <property type="entry name" value="CRISPR-assoc_prot_TM1795"/>
</dbReference>
<feature type="domain" description="CRISPR type III-associated protein" evidence="2">
    <location>
        <begin position="7"/>
        <end position="168"/>
    </location>
</feature>
<name>A0AAE4NWY0_9EURY</name>
<dbReference type="NCBIfam" id="TIGR01894">
    <property type="entry name" value="cas_TM1795_cmr1"/>
    <property type="match status" value="1"/>
</dbReference>
<dbReference type="EMBL" id="JAVDZE010000008">
    <property type="protein sequence ID" value="MDV3104832.1"/>
    <property type="molecule type" value="Genomic_DNA"/>
</dbReference>
<evidence type="ECO:0000313" key="4">
    <source>
        <dbReference type="Proteomes" id="UP001245683"/>
    </source>
</evidence>
<dbReference type="Proteomes" id="UP001245683">
    <property type="component" value="Unassembled WGS sequence"/>
</dbReference>
<keyword evidence="4" id="KW-1185">Reference proteome</keyword>
<reference evidence="3 4" key="1">
    <citation type="submission" date="2023-08" db="EMBL/GenBank/DDBJ databases">
        <title>Draft genome sequence of Thermococcus waiotapuensis WT1T, a thermophilic sulphur-dependent archaeon from order Thermococcales.</title>
        <authorList>
            <person name="Manners S.H."/>
            <person name="Carere C.R."/>
            <person name="Dhami M.K."/>
            <person name="Dobson R.C.J."/>
            <person name="Stott M.B."/>
        </authorList>
    </citation>
    <scope>NUCLEOTIDE SEQUENCE [LARGE SCALE GENOMIC DNA]</scope>
    <source>
        <strain evidence="3 4">WT1</strain>
    </source>
</reference>
<accession>A0AAE4NWY0</accession>
<evidence type="ECO:0000313" key="3">
    <source>
        <dbReference type="EMBL" id="MDV3104832.1"/>
    </source>
</evidence>
<keyword evidence="1" id="KW-0051">Antiviral defense</keyword>
<gene>
    <name evidence="3" type="primary">cmr1</name>
    <name evidence="3" type="ORF">RBI02_09850</name>
</gene>
<sequence>MYRATFELEAITPVFMRGADQGRAEFRAASVKGVMRWWFRALAGAYLGNDVKTLREIEGRIFGSAGSGRSRRSLVTVSAKALSEPTPLSVNPSAKGFLYNETSYLFFSVKMGLNKFSNVPTHYPAGSKFQVTISSPDRDAFVLASASLWLATTLGGFGFRARRGAGSLGITKVSFSNEKTDEEIRKFLKTIETATLYDLKKILDETLRESAGRVFRKNSRQPLQMPSFPNLAKIIVLVSRKSYQGPMDALKSLQEAYAGRYNSYKRAYTGGVRFGFAHREFSSEAIGNLLGGKTKEEYRYYFGTPVVYANWKVEVRGLGGEKEFSRRASSLILTVKKIKGSYYPVVVIVPYQYLPGHRGKFRARKGNTTVEIEVLTPQGTAFTNEDFVEWVTTHVVNGFKGRGFEEVYP</sequence>
<evidence type="ECO:0000259" key="2">
    <source>
        <dbReference type="Pfam" id="PF03787"/>
    </source>
</evidence>
<evidence type="ECO:0000256" key="1">
    <source>
        <dbReference type="ARBA" id="ARBA00023118"/>
    </source>
</evidence>
<dbReference type="AlphaFoldDB" id="A0AAE4NWY0"/>
<comment type="caution">
    <text evidence="3">The sequence shown here is derived from an EMBL/GenBank/DDBJ whole genome shotgun (WGS) entry which is preliminary data.</text>
</comment>
<dbReference type="InterPro" id="IPR005537">
    <property type="entry name" value="RAMP_III_fam"/>
</dbReference>